<dbReference type="SUPFAM" id="SSF56529">
    <property type="entry name" value="FAH"/>
    <property type="match status" value="1"/>
</dbReference>
<dbReference type="InterPro" id="IPR051121">
    <property type="entry name" value="FAH"/>
</dbReference>
<keyword evidence="2" id="KW-0479">Metal-binding</keyword>
<name>A0A4Y3IQW6_9VIBR</name>
<dbReference type="AlphaFoldDB" id="A0A4Y3IQW6"/>
<evidence type="ECO:0000313" key="6">
    <source>
        <dbReference type="EMBL" id="GEA61264.1"/>
    </source>
</evidence>
<evidence type="ECO:0000256" key="2">
    <source>
        <dbReference type="ARBA" id="ARBA00022723"/>
    </source>
</evidence>
<feature type="domain" description="Fumarylacetoacetase-like C-terminal" evidence="4">
    <location>
        <begin position="75"/>
        <end position="266"/>
    </location>
</feature>
<dbReference type="PANTHER" id="PTHR42796">
    <property type="entry name" value="FUMARYLACETOACETATE HYDROLASE DOMAIN-CONTAINING PROTEIN 2A-RELATED"/>
    <property type="match status" value="1"/>
</dbReference>
<evidence type="ECO:0000259" key="4">
    <source>
        <dbReference type="Pfam" id="PF01557"/>
    </source>
</evidence>
<sequence>MKWIFLACALCFSVLTYAASEHFVRFEYQGSTGYGQLNGQEVYPIEGDLFGEYSISSKPIKFSDIKLLLPVEPEKVFAVGMNFASHISSPSNKPPPLFLKLPSSLVLSGEPVLVPKGATNVHFEGELVLVIGKEVRNISEQQAKDAIFGVTVGNDITERNWQGRDLQWMRAKASDGFGPIASTITRGVDYQNVLLTTRLNGEVVQQESTRNMIHSPAKVVSYLSQYFTLKPGDLIFMGTPGRTRALKHNDVVSVSIEGVGELSNAIKF</sequence>
<dbReference type="Pfam" id="PF01557">
    <property type="entry name" value="FAA_hydrolase"/>
    <property type="match status" value="1"/>
</dbReference>
<evidence type="ECO:0000313" key="7">
    <source>
        <dbReference type="Proteomes" id="UP000318242"/>
    </source>
</evidence>
<comment type="similarity">
    <text evidence="1">Belongs to the FAH family.</text>
</comment>
<dbReference type="InterPro" id="IPR011234">
    <property type="entry name" value="Fumarylacetoacetase-like_C"/>
</dbReference>
<dbReference type="InterPro" id="IPR036663">
    <property type="entry name" value="Fumarylacetoacetase_C_sf"/>
</dbReference>
<dbReference type="GO" id="GO:0003824">
    <property type="term" value="F:catalytic activity"/>
    <property type="evidence" value="ECO:0007669"/>
    <property type="project" value="InterPro"/>
</dbReference>
<dbReference type="Pfam" id="PF10370">
    <property type="entry name" value="Rv2993c-like_N"/>
    <property type="match status" value="1"/>
</dbReference>
<dbReference type="RefSeq" id="WP_141271642.1">
    <property type="nucleotide sequence ID" value="NZ_BJLH01000010.1"/>
</dbReference>
<dbReference type="InterPro" id="IPR018833">
    <property type="entry name" value="Rv2993c-like_N"/>
</dbReference>
<evidence type="ECO:0000259" key="5">
    <source>
        <dbReference type="Pfam" id="PF10370"/>
    </source>
</evidence>
<feature type="signal peptide" evidence="3">
    <location>
        <begin position="1"/>
        <end position="18"/>
    </location>
</feature>
<dbReference type="GO" id="GO:0046872">
    <property type="term" value="F:metal ion binding"/>
    <property type="evidence" value="ECO:0007669"/>
    <property type="project" value="UniProtKB-KW"/>
</dbReference>
<evidence type="ECO:0000256" key="1">
    <source>
        <dbReference type="ARBA" id="ARBA00010211"/>
    </source>
</evidence>
<gene>
    <name evidence="6" type="ORF">VCO01S_24570</name>
</gene>
<organism evidence="6 7">
    <name type="scientific">Vibrio comitans NBRC 102076</name>
    <dbReference type="NCBI Taxonomy" id="1219078"/>
    <lineage>
        <taxon>Bacteria</taxon>
        <taxon>Pseudomonadati</taxon>
        <taxon>Pseudomonadota</taxon>
        <taxon>Gammaproteobacteria</taxon>
        <taxon>Vibrionales</taxon>
        <taxon>Vibrionaceae</taxon>
        <taxon>Vibrio</taxon>
    </lineage>
</organism>
<dbReference type="GO" id="GO:0044281">
    <property type="term" value="P:small molecule metabolic process"/>
    <property type="evidence" value="ECO:0007669"/>
    <property type="project" value="UniProtKB-ARBA"/>
</dbReference>
<feature type="chain" id="PRO_5021202519" description="Fumarylacetoacetate hydrolase" evidence="3">
    <location>
        <begin position="19"/>
        <end position="268"/>
    </location>
</feature>
<dbReference type="Proteomes" id="UP000318242">
    <property type="component" value="Unassembled WGS sequence"/>
</dbReference>
<feature type="domain" description="Rv2993c-like N-terminal" evidence="5">
    <location>
        <begin position="22"/>
        <end position="70"/>
    </location>
</feature>
<dbReference type="PANTHER" id="PTHR42796:SF4">
    <property type="entry name" value="FUMARYLACETOACETATE HYDROLASE DOMAIN-CONTAINING PROTEIN 2A"/>
    <property type="match status" value="1"/>
</dbReference>
<evidence type="ECO:0000256" key="3">
    <source>
        <dbReference type="SAM" id="SignalP"/>
    </source>
</evidence>
<proteinExistence type="inferred from homology"/>
<accession>A0A4Y3IQW6</accession>
<evidence type="ECO:0008006" key="8">
    <source>
        <dbReference type="Google" id="ProtNLM"/>
    </source>
</evidence>
<keyword evidence="3" id="KW-0732">Signal</keyword>
<dbReference type="Gene3D" id="3.90.850.10">
    <property type="entry name" value="Fumarylacetoacetase-like, C-terminal domain"/>
    <property type="match status" value="1"/>
</dbReference>
<reference evidence="6 7" key="1">
    <citation type="submission" date="2019-06" db="EMBL/GenBank/DDBJ databases">
        <title>Whole genome shotgun sequence of Vibrio comitans NBRC 102076.</title>
        <authorList>
            <person name="Hosoyama A."/>
            <person name="Uohara A."/>
            <person name="Ohji S."/>
            <person name="Ichikawa N."/>
        </authorList>
    </citation>
    <scope>NUCLEOTIDE SEQUENCE [LARGE SCALE GENOMIC DNA]</scope>
    <source>
        <strain evidence="6 7">NBRC 102076</strain>
    </source>
</reference>
<comment type="caution">
    <text evidence="6">The sequence shown here is derived from an EMBL/GenBank/DDBJ whole genome shotgun (WGS) entry which is preliminary data.</text>
</comment>
<dbReference type="EMBL" id="BJLH01000010">
    <property type="protein sequence ID" value="GEA61264.1"/>
    <property type="molecule type" value="Genomic_DNA"/>
</dbReference>
<dbReference type="OrthoDB" id="9805307at2"/>
<keyword evidence="7" id="KW-1185">Reference proteome</keyword>
<protein>
    <recommendedName>
        <fullName evidence="8">Fumarylacetoacetate hydrolase</fullName>
    </recommendedName>
</protein>